<dbReference type="OrthoDB" id="1652165at2"/>
<name>A0A1K2IBU8_9FLAO</name>
<keyword evidence="1" id="KW-0732">Signal</keyword>
<dbReference type="Proteomes" id="UP000182544">
    <property type="component" value="Unassembled WGS sequence"/>
</dbReference>
<dbReference type="RefSeq" id="WP_143144242.1">
    <property type="nucleotide sequence ID" value="NZ_FPKV01000001.1"/>
</dbReference>
<gene>
    <name evidence="2" type="ORF">SAMN05428642_101605</name>
</gene>
<dbReference type="STRING" id="369401.SAMN05428642_101605"/>
<evidence type="ECO:0000313" key="2">
    <source>
        <dbReference type="EMBL" id="SFZ89863.1"/>
    </source>
</evidence>
<accession>A0A1K2IBU8</accession>
<evidence type="ECO:0000313" key="3">
    <source>
        <dbReference type="Proteomes" id="UP000182544"/>
    </source>
</evidence>
<protein>
    <submittedName>
        <fullName evidence="2">Por secretion system C-terminal sorting domain-containing protein</fullName>
    </submittedName>
</protein>
<dbReference type="NCBIfam" id="TIGR04183">
    <property type="entry name" value="Por_Secre_tail"/>
    <property type="match status" value="1"/>
</dbReference>
<organism evidence="2 3">
    <name type="scientific">Flaviramulus basaltis</name>
    <dbReference type="NCBI Taxonomy" id="369401"/>
    <lineage>
        <taxon>Bacteria</taxon>
        <taxon>Pseudomonadati</taxon>
        <taxon>Bacteroidota</taxon>
        <taxon>Flavobacteriia</taxon>
        <taxon>Flavobacteriales</taxon>
        <taxon>Flavobacteriaceae</taxon>
        <taxon>Flaviramulus</taxon>
    </lineage>
</organism>
<dbReference type="AlphaFoldDB" id="A0A1K2IBU8"/>
<keyword evidence="3" id="KW-1185">Reference proteome</keyword>
<dbReference type="InterPro" id="IPR026444">
    <property type="entry name" value="Secre_tail"/>
</dbReference>
<proteinExistence type="predicted"/>
<sequence>MKKTTLIKFLTLFIVLFSTINFGYGQIFYDNLDYLNPYKDPNITASGIDPGPQITGNDYTDTYSLTAWDGASLNPDQYIEFTMTPNAGFSLNFSSFVYNSVYYNTGPFLQLSSSLDGFATTDVANIGTPNNSGTTTIDLNTNEFQNITSSITFRLYIWGAMTQYEAFVIQDFAFNGTVSPIASCLTNLTWDGSTWFPLASLPTLSSSVTINGDYNTFTDGSFSACSLTVTNGATLDISDNEYIEVENDLTVDAGGSIILQPYGSFVQNNDSGTVTNDGLISVVKETARMNAWYEYTYWSSPVLNATIGGSLTESEPSRRFRYNGQNFLDASYEIGNDNTAFFGQDDIDDNGDDWGRVNGSTVMLPGVGYATTLTEFAYSVAPGTSNKKFRQTFIGDFNKGVVNVPIYRNDFELNDNNWNLIGNPYPSAISADAFLAANSNVDASARTDYTTDGAIFLWSQNTAPSGSANGNEQLNFSDADYAIINGIGEIAGGDGLKPNRFIPSGQAFFVSMSNAATATLVSGDVYTADVIFNNSMRVFGSADNSQFFKSSNSKKSATSSANKLWINLTSDNGVFNQILVGYINGATNNDDGAYFDARKIVAPTAYAALYSTIENSDKKFVIQGKGINSLNADEVINLGFSTNIDVATLYTISIPQFEGDFLNNNPVFLKDNLLNTVHELSASDYTFTSSTGVFNERFEVVFSAASLSTDDVSLNSKSLKIIELENDNVQFTTSDNLNIKTVNIFDLLGRNLYNFKGSTTSETYNLSNLSSSVFIAKVELSNGAVITKKAVKK</sequence>
<evidence type="ECO:0000256" key="1">
    <source>
        <dbReference type="ARBA" id="ARBA00022729"/>
    </source>
</evidence>
<reference evidence="2 3" key="1">
    <citation type="submission" date="2016-10" db="EMBL/GenBank/DDBJ databases">
        <authorList>
            <person name="de Groot N.N."/>
        </authorList>
    </citation>
    <scope>NUCLEOTIDE SEQUENCE [LARGE SCALE GENOMIC DNA]</scope>
    <source>
        <strain evidence="2 3">DSM 18180</strain>
    </source>
</reference>
<dbReference type="EMBL" id="FPKV01000001">
    <property type="protein sequence ID" value="SFZ89863.1"/>
    <property type="molecule type" value="Genomic_DNA"/>
</dbReference>